<dbReference type="InterPro" id="IPR000600">
    <property type="entry name" value="ROK"/>
</dbReference>
<dbReference type="PANTHER" id="PTHR18964:SF149">
    <property type="entry name" value="BIFUNCTIONAL UDP-N-ACETYLGLUCOSAMINE 2-EPIMERASE_N-ACETYLMANNOSAMINE KINASE"/>
    <property type="match status" value="1"/>
</dbReference>
<reference evidence="3" key="1">
    <citation type="submission" date="2017-09" db="EMBL/GenBank/DDBJ databases">
        <title>Depth-based differentiation of microbial function through sediment-hosted aquifers and enrichment of novel symbionts in the deep terrestrial subsurface.</title>
        <authorList>
            <person name="Probst A.J."/>
            <person name="Ladd B."/>
            <person name="Jarett J.K."/>
            <person name="Geller-Mcgrath D.E."/>
            <person name="Sieber C.M.K."/>
            <person name="Emerson J.B."/>
            <person name="Anantharaman K."/>
            <person name="Thomas B.C."/>
            <person name="Malmstrom R."/>
            <person name="Stieglmeier M."/>
            <person name="Klingl A."/>
            <person name="Woyke T."/>
            <person name="Ryan C.M."/>
            <person name="Banfield J.F."/>
        </authorList>
    </citation>
    <scope>NUCLEOTIDE SEQUENCE [LARGE SCALE GENOMIC DNA]</scope>
</reference>
<accession>A0A2H0V2P5</accession>
<comment type="similarity">
    <text evidence="1">Belongs to the ROK (NagC/XylR) family.</text>
</comment>
<dbReference type="Pfam" id="PF00480">
    <property type="entry name" value="ROK"/>
    <property type="match status" value="1"/>
</dbReference>
<dbReference type="CDD" id="cd23763">
    <property type="entry name" value="ASKHA_ATPase_ROK"/>
    <property type="match status" value="1"/>
</dbReference>
<evidence type="ECO:0008006" key="4">
    <source>
        <dbReference type="Google" id="ProtNLM"/>
    </source>
</evidence>
<dbReference type="PROSITE" id="PS01125">
    <property type="entry name" value="ROK"/>
    <property type="match status" value="1"/>
</dbReference>
<proteinExistence type="inferred from homology"/>
<dbReference type="PANTHER" id="PTHR18964">
    <property type="entry name" value="ROK (REPRESSOR, ORF, KINASE) FAMILY"/>
    <property type="match status" value="1"/>
</dbReference>
<name>A0A2H0V2P5_9BACT</name>
<evidence type="ECO:0000256" key="1">
    <source>
        <dbReference type="ARBA" id="ARBA00006479"/>
    </source>
</evidence>
<dbReference type="Gene3D" id="3.30.420.40">
    <property type="match status" value="4"/>
</dbReference>
<evidence type="ECO:0000313" key="2">
    <source>
        <dbReference type="EMBL" id="PIR93356.1"/>
    </source>
</evidence>
<dbReference type="InterPro" id="IPR049874">
    <property type="entry name" value="ROK_cs"/>
</dbReference>
<dbReference type="EMBL" id="PFAR01000014">
    <property type="protein sequence ID" value="PIR93356.1"/>
    <property type="molecule type" value="Genomic_DNA"/>
</dbReference>
<dbReference type="InterPro" id="IPR043129">
    <property type="entry name" value="ATPase_NBD"/>
</dbReference>
<comment type="caution">
    <text evidence="2">The sequence shown here is derived from an EMBL/GenBank/DDBJ whole genome shotgun (WGS) entry which is preliminary data.</text>
</comment>
<dbReference type="AlphaFoldDB" id="A0A2H0V2P5"/>
<gene>
    <name evidence="2" type="ORF">COT99_01130</name>
</gene>
<organism evidence="2 3">
    <name type="scientific">Candidatus Falkowbacteria bacterium CG10_big_fil_rev_8_21_14_0_10_43_10</name>
    <dbReference type="NCBI Taxonomy" id="1974567"/>
    <lineage>
        <taxon>Bacteria</taxon>
        <taxon>Candidatus Falkowiibacteriota</taxon>
    </lineage>
</organism>
<evidence type="ECO:0000313" key="3">
    <source>
        <dbReference type="Proteomes" id="UP000228626"/>
    </source>
</evidence>
<dbReference type="SUPFAM" id="SSF53067">
    <property type="entry name" value="Actin-like ATPase domain"/>
    <property type="match status" value="1"/>
</dbReference>
<dbReference type="Proteomes" id="UP000228626">
    <property type="component" value="Unassembled WGS sequence"/>
</dbReference>
<protein>
    <recommendedName>
        <fullName evidence="4">ROK family protein</fullName>
    </recommendedName>
</protein>
<sequence>MSEQKNNYSIGIDIGGTKMSAVLFDREKNEVIADYKLATPKDSLDKFLVMLYALIDPLIEKAKKEKLKINGIGAGVAGVVAAATAGNGKGHILISPNLPILNEAELGKILQEKYSLPVALDNDANCFLRAELALGAAKNYANAVGITLGTGIGGAISLNREIYQGLHDSAGEIGHMIVDVVNGTPMDLEDIYHDLTQGNAQAMAEEAYNGDKLAIKTYSEIGKHLGLTLASVVNLVDPEIIIIGGSVMSSSDLFLSEVKKYLKEAIISPKLKKIKVVPAKLEMAGAIGAALLRIAD</sequence>